<evidence type="ECO:0000313" key="1">
    <source>
        <dbReference type="EMBL" id="GFT50280.1"/>
    </source>
</evidence>
<accession>A0A8X6TS89</accession>
<organism evidence="1 2">
    <name type="scientific">Nephila pilipes</name>
    <name type="common">Giant wood spider</name>
    <name type="synonym">Nephila maculata</name>
    <dbReference type="NCBI Taxonomy" id="299642"/>
    <lineage>
        <taxon>Eukaryota</taxon>
        <taxon>Metazoa</taxon>
        <taxon>Ecdysozoa</taxon>
        <taxon>Arthropoda</taxon>
        <taxon>Chelicerata</taxon>
        <taxon>Arachnida</taxon>
        <taxon>Araneae</taxon>
        <taxon>Araneomorphae</taxon>
        <taxon>Entelegynae</taxon>
        <taxon>Araneoidea</taxon>
        <taxon>Nephilidae</taxon>
        <taxon>Nephila</taxon>
    </lineage>
</organism>
<comment type="caution">
    <text evidence="1">The sequence shown here is derived from an EMBL/GenBank/DDBJ whole genome shotgun (WGS) entry which is preliminary data.</text>
</comment>
<protein>
    <submittedName>
        <fullName evidence="1">Uncharacterized protein</fullName>
    </submittedName>
</protein>
<name>A0A8X6TS89_NEPPI</name>
<dbReference type="Proteomes" id="UP000887013">
    <property type="component" value="Unassembled WGS sequence"/>
</dbReference>
<gene>
    <name evidence="1" type="ORF">NPIL_199531</name>
</gene>
<dbReference type="AlphaFoldDB" id="A0A8X6TS89"/>
<reference evidence="1" key="1">
    <citation type="submission" date="2020-08" db="EMBL/GenBank/DDBJ databases">
        <title>Multicomponent nature underlies the extraordinary mechanical properties of spider dragline silk.</title>
        <authorList>
            <person name="Kono N."/>
            <person name="Nakamura H."/>
            <person name="Mori M."/>
            <person name="Yoshida Y."/>
            <person name="Ohtoshi R."/>
            <person name="Malay A.D."/>
            <person name="Moran D.A.P."/>
            <person name="Tomita M."/>
            <person name="Numata K."/>
            <person name="Arakawa K."/>
        </authorList>
    </citation>
    <scope>NUCLEOTIDE SEQUENCE</scope>
</reference>
<dbReference type="EMBL" id="BMAW01065404">
    <property type="protein sequence ID" value="GFT50280.1"/>
    <property type="molecule type" value="Genomic_DNA"/>
</dbReference>
<sequence length="24" mass="2812">LELIAYRPFLDYVFLTGAVYLVVH</sequence>
<evidence type="ECO:0000313" key="2">
    <source>
        <dbReference type="Proteomes" id="UP000887013"/>
    </source>
</evidence>
<keyword evidence="2" id="KW-1185">Reference proteome</keyword>
<proteinExistence type="predicted"/>
<feature type="non-terminal residue" evidence="1">
    <location>
        <position position="1"/>
    </location>
</feature>